<dbReference type="Gene3D" id="3.30.70.360">
    <property type="match status" value="1"/>
</dbReference>
<dbReference type="SUPFAM" id="SSF55031">
    <property type="entry name" value="Bacterial exopeptidase dimerisation domain"/>
    <property type="match status" value="1"/>
</dbReference>
<dbReference type="CDD" id="cd05666">
    <property type="entry name" value="M20_Acy1-like"/>
    <property type="match status" value="1"/>
</dbReference>
<dbReference type="Proteomes" id="UP001604043">
    <property type="component" value="Unassembled WGS sequence"/>
</dbReference>
<evidence type="ECO:0000313" key="3">
    <source>
        <dbReference type="EMBL" id="MFG1251774.1"/>
    </source>
</evidence>
<keyword evidence="4" id="KW-1185">Reference proteome</keyword>
<dbReference type="InterPro" id="IPR036264">
    <property type="entry name" value="Bact_exopeptidase_dim_dom"/>
</dbReference>
<dbReference type="SUPFAM" id="SSF53187">
    <property type="entry name" value="Zn-dependent exopeptidases"/>
    <property type="match status" value="1"/>
</dbReference>
<evidence type="ECO:0000259" key="2">
    <source>
        <dbReference type="Pfam" id="PF07687"/>
    </source>
</evidence>
<comment type="caution">
    <text evidence="3">The sequence shown here is derived from an EMBL/GenBank/DDBJ whole genome shotgun (WGS) entry which is preliminary data.</text>
</comment>
<name>A0ABW6ZF97_9HYPH</name>
<feature type="domain" description="Peptidase M20 dimerisation" evidence="2">
    <location>
        <begin position="183"/>
        <end position="273"/>
    </location>
</feature>
<dbReference type="PANTHER" id="PTHR11014:SF63">
    <property type="entry name" value="METALLOPEPTIDASE, PUTATIVE (AFU_ORTHOLOGUE AFUA_6G09600)-RELATED"/>
    <property type="match status" value="1"/>
</dbReference>
<dbReference type="PIRSF" id="PIRSF005962">
    <property type="entry name" value="Pept_M20D_amidohydro"/>
    <property type="match status" value="1"/>
</dbReference>
<dbReference type="PANTHER" id="PTHR11014">
    <property type="entry name" value="PEPTIDASE M20 FAMILY MEMBER"/>
    <property type="match status" value="1"/>
</dbReference>
<evidence type="ECO:0000313" key="4">
    <source>
        <dbReference type="Proteomes" id="UP001604043"/>
    </source>
</evidence>
<dbReference type="InterPro" id="IPR017439">
    <property type="entry name" value="Amidohydrolase"/>
</dbReference>
<dbReference type="InterPro" id="IPR011650">
    <property type="entry name" value="Peptidase_M20_dimer"/>
</dbReference>
<dbReference type="Pfam" id="PF01546">
    <property type="entry name" value="Peptidase_M20"/>
    <property type="match status" value="1"/>
</dbReference>
<accession>A0ABW6ZF97</accession>
<reference evidence="3 4" key="1">
    <citation type="submission" date="2024-02" db="EMBL/GenBank/DDBJ databases">
        <title>Expansion and revision of Xanthobacter and proposal of Roseixanthobacter gen. nov.</title>
        <authorList>
            <person name="Soltysiak M.P.M."/>
            <person name="Jalihal A."/>
            <person name="Ory A."/>
            <person name="Chrisophersen C."/>
            <person name="Lee A.D."/>
            <person name="Boulton J."/>
            <person name="Springer M."/>
        </authorList>
    </citation>
    <scope>NUCLEOTIDE SEQUENCE [LARGE SCALE GENOMIC DNA]</scope>
    <source>
        <strain evidence="3 4">CB5</strain>
    </source>
</reference>
<dbReference type="Gene3D" id="3.40.630.10">
    <property type="entry name" value="Zn peptidases"/>
    <property type="match status" value="1"/>
</dbReference>
<dbReference type="Pfam" id="PF07687">
    <property type="entry name" value="M20_dimer"/>
    <property type="match status" value="1"/>
</dbReference>
<protein>
    <submittedName>
        <fullName evidence="3">M20 aminoacylase family protein</fullName>
    </submittedName>
</protein>
<keyword evidence="1" id="KW-0378">Hydrolase</keyword>
<dbReference type="RefSeq" id="WP_394005766.1">
    <property type="nucleotide sequence ID" value="NZ_JBAFUR010000001.1"/>
</dbReference>
<sequence>MTTHVPPDLAARLVALRHDLHAFPELAFEETRTADVVARELAALGLKVTTGLAGTGVVGTLHRGGGPAIGLRADMDALPILEASGVAYASRTPGTMHACGHDGHVAMLLGAAHLLAADRDFTGTVHFIFQPAEECAGGGRRMVEDGLFTAFPCKSVWGLHNWPGLPLGTLATRPGAIMASMDTFEIRVRGAGTHAAMPHLGIDPCTAAAEIVLALQTIVSRRLSPLAPAVVSVTQMHGGDAWNVVPDLVTLRGTVRCLGETERRTIADLMARMVPGIAASHGAQAELDYFEGYPATVNWADAVPVALAAGAHVPAITRRVGDVEPSMAAEDFAYMLQACPGAYVWLGVDGARPSKPLHNPAYDFNDDALAIGPAYWAALARQALAA</sequence>
<evidence type="ECO:0000256" key="1">
    <source>
        <dbReference type="ARBA" id="ARBA00022801"/>
    </source>
</evidence>
<gene>
    <name evidence="3" type="ORF">V5F30_06150</name>
</gene>
<proteinExistence type="predicted"/>
<dbReference type="EMBL" id="JBAFUR010000001">
    <property type="protein sequence ID" value="MFG1251774.1"/>
    <property type="molecule type" value="Genomic_DNA"/>
</dbReference>
<dbReference type="NCBIfam" id="TIGR01891">
    <property type="entry name" value="amidohydrolases"/>
    <property type="match status" value="1"/>
</dbReference>
<organism evidence="3 4">
    <name type="scientific">Xanthobacter aminoxidans</name>
    <dbReference type="NCBI Taxonomy" id="186280"/>
    <lineage>
        <taxon>Bacteria</taxon>
        <taxon>Pseudomonadati</taxon>
        <taxon>Pseudomonadota</taxon>
        <taxon>Alphaproteobacteria</taxon>
        <taxon>Hyphomicrobiales</taxon>
        <taxon>Xanthobacteraceae</taxon>
        <taxon>Xanthobacter</taxon>
    </lineage>
</organism>
<dbReference type="InterPro" id="IPR002933">
    <property type="entry name" value="Peptidase_M20"/>
</dbReference>